<keyword evidence="13" id="KW-1185">Reference proteome</keyword>
<keyword evidence="2 8" id="KW-0813">Transport</keyword>
<dbReference type="PROSITE" id="PS52016">
    <property type="entry name" value="TONB_DEPENDENT_REC_3"/>
    <property type="match status" value="1"/>
</dbReference>
<evidence type="ECO:0000256" key="9">
    <source>
        <dbReference type="RuleBase" id="RU003357"/>
    </source>
</evidence>
<evidence type="ECO:0000256" key="8">
    <source>
        <dbReference type="PROSITE-ProRule" id="PRU01360"/>
    </source>
</evidence>
<dbReference type="InterPro" id="IPR008969">
    <property type="entry name" value="CarboxyPept-like_regulatory"/>
</dbReference>
<sequence>MKQSIITIILTILFSHLFSQEYNIKGKIISASDNSPLEGALITLSGTKTTVYSNRLGQFSMRTNLKDSVAITISHVGYKPLQKTISLPSGQELLFLLIESANALDEVTVVSTGYQQISKDRSTGSFSTVSKELLNQQISTDILSRLTVANSVMFDNSQGGKPQLMVRGLSTIRGPKDPLIIIDHFPFEGDIGNINPNMVENITVLKDAAAASIWGARAANGVIIITTKKAALNQPLSVELNSNLSIIPKPGFSDAKIMSSGDFIDVETELFKRGFYNSQISAANRPVISPVVDLLDKARNGIISQDYLAEKINELKQVNVLQQFKDLVYKPAVNQQYFLNVNGGSQSFSWLAAIGYDANKDNLNNTYDRFSLRLQNNYHISKRLSVTTNLLYTQAVNNSGKTGLNDLVMKAAGVFTPYTKLADESGNPLVVPRIWNQSFIDTFGNGRLLNWNYYPLDDWQYNRSKKDQSGILLNTIIKYRLLSDLDININYQYQKQITQTTNLAGEKSYFTRDYINRFTQLTNQSILYIVPKGAILDNAFSNLLANNIRVQLNYDKNIHLININAIAGSEMRFINEKSSQGRTYGFNTDNYTTGQVDFTKMYPNIITGGNALIANNNGIEETNTRFISQYLNTAISYDKKYTLSASLRRDASNLFGLNINDQWNPFWSLGLAWNMTREPFFKNAKETNITWRVTYGQNGNINPAMVAVNTIQYFSANSPLTGTRYARFSNYYNPDLKWETTKMLNIGIDFSFLKQRVSGSLEFYNKNANNLFGMSTIDYTTGIDPNLIKNVASMNGRGVDITLKTLNINKAVKWHSIINVNFNKDKVVEYKIARTLAREYIANSSVPVSGISGHPVYSIYAYKWAGLDDKTGEAQGFLNGEISKNYSSLTGTGTTIEALEHFGSAIPTIFGSFINMLNFKNINLQIGLNYKLGYWMRSRSVNYTDLFNSWSVHSDYSRRWQKTGDELVTNVPAINYTTNSLRDNFYAGATVNVHKADHIRLQYINLSYDFKGRHTKARLIQLFLNASNLGLIWKANKINIDPDFNMGNSYSLKIPPSFTFGFRSNF</sequence>
<name>A0ABT4UGZ0_9BACT</name>
<protein>
    <submittedName>
        <fullName evidence="12">SusC/RagA family TonB-linked outer membrane protein</fullName>
    </submittedName>
</protein>
<keyword evidence="3 8" id="KW-1134">Transmembrane beta strand</keyword>
<evidence type="ECO:0000256" key="6">
    <source>
        <dbReference type="ARBA" id="ARBA00023136"/>
    </source>
</evidence>
<dbReference type="Pfam" id="PF07715">
    <property type="entry name" value="Plug"/>
    <property type="match status" value="1"/>
</dbReference>
<dbReference type="Gene3D" id="2.60.40.1120">
    <property type="entry name" value="Carboxypeptidase-like, regulatory domain"/>
    <property type="match status" value="1"/>
</dbReference>
<dbReference type="Pfam" id="PF00593">
    <property type="entry name" value="TonB_dep_Rec_b-barrel"/>
    <property type="match status" value="1"/>
</dbReference>
<dbReference type="InterPro" id="IPR037066">
    <property type="entry name" value="Plug_dom_sf"/>
</dbReference>
<comment type="subcellular location">
    <subcellularLocation>
        <location evidence="1 8">Cell outer membrane</location>
        <topology evidence="1 8">Multi-pass membrane protein</topology>
    </subcellularLocation>
</comment>
<keyword evidence="7 8" id="KW-0998">Cell outer membrane</keyword>
<dbReference type="EMBL" id="JAQGEF010000002">
    <property type="protein sequence ID" value="MDA3613602.1"/>
    <property type="molecule type" value="Genomic_DNA"/>
</dbReference>
<gene>
    <name evidence="12" type="ORF">O3P16_02195</name>
</gene>
<evidence type="ECO:0000256" key="5">
    <source>
        <dbReference type="ARBA" id="ARBA00023077"/>
    </source>
</evidence>
<dbReference type="NCBIfam" id="TIGR04057">
    <property type="entry name" value="SusC_RagA_signa"/>
    <property type="match status" value="1"/>
</dbReference>
<dbReference type="NCBIfam" id="TIGR04056">
    <property type="entry name" value="OMP_RagA_SusC"/>
    <property type="match status" value="1"/>
</dbReference>
<dbReference type="RefSeq" id="WP_407029931.1">
    <property type="nucleotide sequence ID" value="NZ_JAQGEF010000002.1"/>
</dbReference>
<evidence type="ECO:0000256" key="4">
    <source>
        <dbReference type="ARBA" id="ARBA00022692"/>
    </source>
</evidence>
<comment type="caution">
    <text evidence="12">The sequence shown here is derived from an EMBL/GenBank/DDBJ whole genome shotgun (WGS) entry which is preliminary data.</text>
</comment>
<comment type="similarity">
    <text evidence="8 9">Belongs to the TonB-dependent receptor family.</text>
</comment>
<dbReference type="Proteomes" id="UP001210231">
    <property type="component" value="Unassembled WGS sequence"/>
</dbReference>
<evidence type="ECO:0000259" key="11">
    <source>
        <dbReference type="Pfam" id="PF07715"/>
    </source>
</evidence>
<dbReference type="Gene3D" id="2.170.130.10">
    <property type="entry name" value="TonB-dependent receptor, plug domain"/>
    <property type="match status" value="1"/>
</dbReference>
<keyword evidence="6 8" id="KW-0472">Membrane</keyword>
<organism evidence="12 13">
    <name type="scientific">Polluticaenibacter yanchengensis</name>
    <dbReference type="NCBI Taxonomy" id="3014562"/>
    <lineage>
        <taxon>Bacteria</taxon>
        <taxon>Pseudomonadati</taxon>
        <taxon>Bacteroidota</taxon>
        <taxon>Chitinophagia</taxon>
        <taxon>Chitinophagales</taxon>
        <taxon>Chitinophagaceae</taxon>
        <taxon>Polluticaenibacter</taxon>
    </lineage>
</organism>
<proteinExistence type="inferred from homology"/>
<feature type="domain" description="TonB-dependent receptor-like beta-barrel" evidence="10">
    <location>
        <begin position="439"/>
        <end position="829"/>
    </location>
</feature>
<dbReference type="InterPro" id="IPR036942">
    <property type="entry name" value="Beta-barrel_TonB_sf"/>
</dbReference>
<dbReference type="SUPFAM" id="SSF56935">
    <property type="entry name" value="Porins"/>
    <property type="match status" value="1"/>
</dbReference>
<accession>A0ABT4UGZ0</accession>
<evidence type="ECO:0000259" key="10">
    <source>
        <dbReference type="Pfam" id="PF00593"/>
    </source>
</evidence>
<dbReference type="InterPro" id="IPR000531">
    <property type="entry name" value="Beta-barrel_TonB"/>
</dbReference>
<keyword evidence="5 9" id="KW-0798">TonB box</keyword>
<dbReference type="SUPFAM" id="SSF49464">
    <property type="entry name" value="Carboxypeptidase regulatory domain-like"/>
    <property type="match status" value="1"/>
</dbReference>
<evidence type="ECO:0000256" key="2">
    <source>
        <dbReference type="ARBA" id="ARBA00022448"/>
    </source>
</evidence>
<dbReference type="Gene3D" id="2.40.170.20">
    <property type="entry name" value="TonB-dependent receptor, beta-barrel domain"/>
    <property type="match status" value="1"/>
</dbReference>
<evidence type="ECO:0000256" key="1">
    <source>
        <dbReference type="ARBA" id="ARBA00004571"/>
    </source>
</evidence>
<evidence type="ECO:0000256" key="3">
    <source>
        <dbReference type="ARBA" id="ARBA00022452"/>
    </source>
</evidence>
<dbReference type="InterPro" id="IPR023996">
    <property type="entry name" value="TonB-dep_OMP_SusC/RagA"/>
</dbReference>
<evidence type="ECO:0000256" key="7">
    <source>
        <dbReference type="ARBA" id="ARBA00023237"/>
    </source>
</evidence>
<reference evidence="12 13" key="1">
    <citation type="submission" date="2022-12" db="EMBL/GenBank/DDBJ databases">
        <title>Chitinophagaceae gen. sp. nov., a new member of the family Chitinophagaceae, isolated from soil in a chemical factory.</title>
        <authorList>
            <person name="Ke Z."/>
        </authorList>
    </citation>
    <scope>NUCLEOTIDE SEQUENCE [LARGE SCALE GENOMIC DNA]</scope>
    <source>
        <strain evidence="12 13">LY-5</strain>
    </source>
</reference>
<dbReference type="InterPro" id="IPR039426">
    <property type="entry name" value="TonB-dep_rcpt-like"/>
</dbReference>
<dbReference type="InterPro" id="IPR012910">
    <property type="entry name" value="Plug_dom"/>
</dbReference>
<dbReference type="InterPro" id="IPR023997">
    <property type="entry name" value="TonB-dep_OMP_SusC/RagA_CS"/>
</dbReference>
<evidence type="ECO:0000313" key="12">
    <source>
        <dbReference type="EMBL" id="MDA3613602.1"/>
    </source>
</evidence>
<keyword evidence="4 8" id="KW-0812">Transmembrane</keyword>
<feature type="domain" description="TonB-dependent receptor plug" evidence="11">
    <location>
        <begin position="119"/>
        <end position="222"/>
    </location>
</feature>
<evidence type="ECO:0000313" key="13">
    <source>
        <dbReference type="Proteomes" id="UP001210231"/>
    </source>
</evidence>
<dbReference type="Pfam" id="PF13715">
    <property type="entry name" value="CarbopepD_reg_2"/>
    <property type="match status" value="1"/>
</dbReference>